<comment type="caution">
    <text evidence="2">The sequence shown here is derived from an EMBL/GenBank/DDBJ whole genome shotgun (WGS) entry which is preliminary data.</text>
</comment>
<dbReference type="RefSeq" id="WP_138051360.1">
    <property type="nucleotide sequence ID" value="NZ_VAWE01000001.1"/>
</dbReference>
<dbReference type="EMBL" id="VAWE01000001">
    <property type="protein sequence ID" value="TLQ41948.1"/>
    <property type="molecule type" value="Genomic_DNA"/>
</dbReference>
<protein>
    <submittedName>
        <fullName evidence="2">Uncharacterized protein</fullName>
    </submittedName>
</protein>
<organism evidence="2 3">
    <name type="scientific">Streptomyces marianii</name>
    <dbReference type="NCBI Taxonomy" id="1817406"/>
    <lineage>
        <taxon>Bacteria</taxon>
        <taxon>Bacillati</taxon>
        <taxon>Actinomycetota</taxon>
        <taxon>Actinomycetes</taxon>
        <taxon>Kitasatosporales</taxon>
        <taxon>Streptomycetaceae</taxon>
        <taxon>Streptomyces</taxon>
    </lineage>
</organism>
<name>A0A5R9DWD0_9ACTN</name>
<dbReference type="OrthoDB" id="162678at2"/>
<dbReference type="Proteomes" id="UP000305921">
    <property type="component" value="Unassembled WGS sequence"/>
</dbReference>
<evidence type="ECO:0000313" key="2">
    <source>
        <dbReference type="EMBL" id="TLQ41948.1"/>
    </source>
</evidence>
<evidence type="ECO:0000313" key="3">
    <source>
        <dbReference type="Proteomes" id="UP000305921"/>
    </source>
</evidence>
<sequence length="314" mass="34061">MTLLSTWAKACLGAACASALLVGPLPREQQTARAADRETVPVGIDAEEIRAPRSVQAGKVLFAVRSKDGRPHMLEVFQPRDGVSVREALEGVQNTALLRRVKGIPVANPPNQVAQAVRETDQITEFFGGALVDRHHSVRWSATLCPGTYYLIDLEQILFGEKRWRELEVTGSAEGCDGREGRASGDRGETSVELVATDDGPRIRTRTKLPAQGVLSFTNRLPEGGGELLLQRLRRGVTPEDVSDAMAVVLRGELPTETIVDGQPFGLGGLSAHRNVKLHLDSRPGRYLLFSAVPDPRTGLPQTRLGAWRVVTLG</sequence>
<accession>A0A5R9DWD0</accession>
<feature type="signal peptide" evidence="1">
    <location>
        <begin position="1"/>
        <end position="19"/>
    </location>
</feature>
<keyword evidence="1" id="KW-0732">Signal</keyword>
<proteinExistence type="predicted"/>
<evidence type="ECO:0000256" key="1">
    <source>
        <dbReference type="SAM" id="SignalP"/>
    </source>
</evidence>
<gene>
    <name evidence="2" type="ORF">FEF34_00405</name>
</gene>
<feature type="chain" id="PRO_5038743876" evidence="1">
    <location>
        <begin position="20"/>
        <end position="314"/>
    </location>
</feature>
<dbReference type="AlphaFoldDB" id="A0A5R9DWD0"/>
<keyword evidence="3" id="KW-1185">Reference proteome</keyword>
<reference evidence="2 3" key="1">
    <citation type="submission" date="2019-05" db="EMBL/GenBank/DDBJ databases">
        <title>Streptomyces marianii sp. nov., a novel marine actinomycete from southern coast of India.</title>
        <authorList>
            <person name="Iniyan A.M."/>
            <person name="Wink J."/>
            <person name="Ramprasad E."/>
            <person name="Ramana C.V."/>
            <person name="Bunk B."/>
            <person name="Sproer C."/>
            <person name="Joseph F.-J.R.S."/>
            <person name="Vincent S.G.P."/>
        </authorList>
    </citation>
    <scope>NUCLEOTIDE SEQUENCE [LARGE SCALE GENOMIC DNA]</scope>
    <source>
        <strain evidence="2 3">ICN19</strain>
    </source>
</reference>